<dbReference type="Proteomes" id="UP000446657">
    <property type="component" value="Unassembled WGS sequence"/>
</dbReference>
<proteinExistence type="predicted"/>
<reference evidence="2 3" key="1">
    <citation type="journal article" date="2019" name="Nat. Med.">
        <title>A library of human gut bacterial isolates paired with longitudinal multiomics data enables mechanistic microbiome research.</title>
        <authorList>
            <person name="Poyet M."/>
            <person name="Groussin M."/>
            <person name="Gibbons S.M."/>
            <person name="Avila-Pacheco J."/>
            <person name="Jiang X."/>
            <person name="Kearney S.M."/>
            <person name="Perrotta A.R."/>
            <person name="Berdy B."/>
            <person name="Zhao S."/>
            <person name="Lieberman T.D."/>
            <person name="Swanson P.K."/>
            <person name="Smith M."/>
            <person name="Roesemann S."/>
            <person name="Alexander J.E."/>
            <person name="Rich S.A."/>
            <person name="Livny J."/>
            <person name="Vlamakis H."/>
            <person name="Clish C."/>
            <person name="Bullock K."/>
            <person name="Deik A."/>
            <person name="Scott J."/>
            <person name="Pierce K.A."/>
            <person name="Xavier R.J."/>
            <person name="Alm E.J."/>
        </authorList>
    </citation>
    <scope>NUCLEOTIDE SEQUENCE [LARGE SCALE GENOMIC DNA]</scope>
    <source>
        <strain evidence="2 3">BIOML-A1</strain>
    </source>
</reference>
<dbReference type="Gene3D" id="3.90.1750.20">
    <property type="entry name" value="Putative Large Serine Recombinase, Chain B, Domain 2"/>
    <property type="match status" value="1"/>
</dbReference>
<comment type="caution">
    <text evidence="2">The sequence shown here is derived from an EMBL/GenBank/DDBJ whole genome shotgun (WGS) entry which is preliminary data.</text>
</comment>
<feature type="domain" description="Recombinase" evidence="1">
    <location>
        <begin position="17"/>
        <end position="109"/>
    </location>
</feature>
<dbReference type="EMBL" id="WNAL01000029">
    <property type="protein sequence ID" value="MTR82593.1"/>
    <property type="molecule type" value="Genomic_DNA"/>
</dbReference>
<sequence>MIIAFVLICSSISNMNLIENNMRTYKGDLRWTPSKVIRILANTKYMGYQLPEKSKVIDTVRKKKVLTHIEPVKDVLDANGNLIEKGNLVRISCEPIVSEETWWKAYDRRMSRSSKGSENIKGRKSGLRVSADALGRKAYCSCGYCLSRQYTHTATETKSATYRYKCRWQVDHASKYTIEAALKENNVVCDNPAVSDVKLWLCEKQVFSYVFKNGKSAVLHALEIIEHCKQEEEVLEDGTSLQTLKSRRDELKKKRKKLLALSLEDDYDMNDYKELKAEIDDEIATIDDSIAHFEIEKAKQQKKVFNIEDIRQRLNTIINLREYKVSDEVIDMFVERIIYRGVVDGNDEFVWVMNLSGECTDTSAKYKIRGYDKDYADSLKSDKNFNIVARMLIPMEECKRFCQEEAGRRFKKKYWNPITIKIAIA</sequence>
<accession>A0A844KS14</accession>
<organism evidence="2 3">
    <name type="scientific">Roseburia faecis</name>
    <dbReference type="NCBI Taxonomy" id="301302"/>
    <lineage>
        <taxon>Bacteria</taxon>
        <taxon>Bacillati</taxon>
        <taxon>Bacillota</taxon>
        <taxon>Clostridia</taxon>
        <taxon>Lachnospirales</taxon>
        <taxon>Lachnospiraceae</taxon>
        <taxon>Roseburia</taxon>
    </lineage>
</organism>
<evidence type="ECO:0000313" key="3">
    <source>
        <dbReference type="Proteomes" id="UP000446657"/>
    </source>
</evidence>
<dbReference type="GO" id="GO:0003677">
    <property type="term" value="F:DNA binding"/>
    <property type="evidence" value="ECO:0007669"/>
    <property type="project" value="InterPro"/>
</dbReference>
<dbReference type="AlphaFoldDB" id="A0A844KS14"/>
<dbReference type="InterPro" id="IPR011109">
    <property type="entry name" value="DNA_bind_recombinase_dom"/>
</dbReference>
<protein>
    <recommendedName>
        <fullName evidence="1">Recombinase domain-containing protein</fullName>
    </recommendedName>
</protein>
<evidence type="ECO:0000313" key="2">
    <source>
        <dbReference type="EMBL" id="MTR82593.1"/>
    </source>
</evidence>
<dbReference type="Pfam" id="PF07508">
    <property type="entry name" value="Recombinase"/>
    <property type="match status" value="1"/>
</dbReference>
<dbReference type="InterPro" id="IPR038109">
    <property type="entry name" value="DNA_bind_recomb_sf"/>
</dbReference>
<name>A0A844KS14_9FIRM</name>
<dbReference type="GO" id="GO:0000150">
    <property type="term" value="F:DNA strand exchange activity"/>
    <property type="evidence" value="ECO:0007669"/>
    <property type="project" value="InterPro"/>
</dbReference>
<evidence type="ECO:0000259" key="1">
    <source>
        <dbReference type="Pfam" id="PF07508"/>
    </source>
</evidence>
<gene>
    <name evidence="2" type="ORF">GMD30_13060</name>
</gene>